<dbReference type="AlphaFoldDB" id="A0A9N9G8B6"/>
<protein>
    <submittedName>
        <fullName evidence="1">20669_t:CDS:1</fullName>
    </submittedName>
</protein>
<dbReference type="Proteomes" id="UP000789759">
    <property type="component" value="Unassembled WGS sequence"/>
</dbReference>
<proteinExistence type="predicted"/>
<name>A0A9N9G8B6_9GLOM</name>
<sequence>KITSKSGISLKGGSAGVRFVTNAIIIHTYIAKHAKRWRMEYISDVNVITILRHIRHQRSHRLAQEREEDFRGYSGFVKR</sequence>
<reference evidence="1" key="1">
    <citation type="submission" date="2021-06" db="EMBL/GenBank/DDBJ databases">
        <authorList>
            <person name="Kallberg Y."/>
            <person name="Tangrot J."/>
            <person name="Rosling A."/>
        </authorList>
    </citation>
    <scope>NUCLEOTIDE SEQUENCE</scope>
    <source>
        <strain evidence="1">FL966</strain>
    </source>
</reference>
<evidence type="ECO:0000313" key="1">
    <source>
        <dbReference type="EMBL" id="CAG8592087.1"/>
    </source>
</evidence>
<comment type="caution">
    <text evidence="1">The sequence shown here is derived from an EMBL/GenBank/DDBJ whole genome shotgun (WGS) entry which is preliminary data.</text>
</comment>
<keyword evidence="2" id="KW-1185">Reference proteome</keyword>
<evidence type="ECO:0000313" key="2">
    <source>
        <dbReference type="Proteomes" id="UP000789759"/>
    </source>
</evidence>
<feature type="non-terminal residue" evidence="1">
    <location>
        <position position="1"/>
    </location>
</feature>
<organism evidence="1 2">
    <name type="scientific">Cetraspora pellucida</name>
    <dbReference type="NCBI Taxonomy" id="1433469"/>
    <lineage>
        <taxon>Eukaryota</taxon>
        <taxon>Fungi</taxon>
        <taxon>Fungi incertae sedis</taxon>
        <taxon>Mucoromycota</taxon>
        <taxon>Glomeromycotina</taxon>
        <taxon>Glomeromycetes</taxon>
        <taxon>Diversisporales</taxon>
        <taxon>Gigasporaceae</taxon>
        <taxon>Cetraspora</taxon>
    </lineage>
</organism>
<dbReference type="EMBL" id="CAJVQA010004136">
    <property type="protein sequence ID" value="CAG8592087.1"/>
    <property type="molecule type" value="Genomic_DNA"/>
</dbReference>
<gene>
    <name evidence="1" type="ORF">CPELLU_LOCUS6582</name>
</gene>
<accession>A0A9N9G8B6</accession>